<dbReference type="EMBL" id="JARJCW010000019">
    <property type="protein sequence ID" value="KAJ7214453.1"/>
    <property type="molecule type" value="Genomic_DNA"/>
</dbReference>
<dbReference type="AlphaFoldDB" id="A0AAD6YE32"/>
<proteinExistence type="predicted"/>
<evidence type="ECO:0000313" key="2">
    <source>
        <dbReference type="EMBL" id="KAJ7214453.1"/>
    </source>
</evidence>
<evidence type="ECO:0000256" key="1">
    <source>
        <dbReference type="SAM" id="MobiDB-lite"/>
    </source>
</evidence>
<feature type="compositionally biased region" description="Basic and acidic residues" evidence="1">
    <location>
        <begin position="185"/>
        <end position="209"/>
    </location>
</feature>
<comment type="caution">
    <text evidence="2">The sequence shown here is derived from an EMBL/GenBank/DDBJ whole genome shotgun (WGS) entry which is preliminary data.</text>
</comment>
<protein>
    <submittedName>
        <fullName evidence="2">Uncharacterized protein</fullName>
    </submittedName>
</protein>
<accession>A0AAD6YE32</accession>
<gene>
    <name evidence="2" type="ORF">GGX14DRAFT_392479</name>
</gene>
<dbReference type="Proteomes" id="UP001219525">
    <property type="component" value="Unassembled WGS sequence"/>
</dbReference>
<organism evidence="2 3">
    <name type="scientific">Mycena pura</name>
    <dbReference type="NCBI Taxonomy" id="153505"/>
    <lineage>
        <taxon>Eukaryota</taxon>
        <taxon>Fungi</taxon>
        <taxon>Dikarya</taxon>
        <taxon>Basidiomycota</taxon>
        <taxon>Agaricomycotina</taxon>
        <taxon>Agaricomycetes</taxon>
        <taxon>Agaricomycetidae</taxon>
        <taxon>Agaricales</taxon>
        <taxon>Marasmiineae</taxon>
        <taxon>Mycenaceae</taxon>
        <taxon>Mycena</taxon>
    </lineage>
</organism>
<evidence type="ECO:0000313" key="3">
    <source>
        <dbReference type="Proteomes" id="UP001219525"/>
    </source>
</evidence>
<name>A0AAD6YE32_9AGAR</name>
<keyword evidence="3" id="KW-1185">Reference proteome</keyword>
<sequence length="209" mass="21556">MVNFLQNITALAGAATLCKIFDYKNSLLAVSGGSGADNAAVVAAPTVAGALPVEWLIVPQANAGTFTLQSATHPSVFVSYAAATIKLPGHSQAVVSDALPSVFKAVTVGGGPAVNLIDINTNFALTSWAIADPAWTGIVTPITIEPLNNPASFMQSFNVALFFVSVADINGARTAITGRTSDGPQFRDRAGLKGLGDKASDRGRNDIKR</sequence>
<reference evidence="2" key="1">
    <citation type="submission" date="2023-03" db="EMBL/GenBank/DDBJ databases">
        <title>Massive genome expansion in bonnet fungi (Mycena s.s.) driven by repeated elements and novel gene families across ecological guilds.</title>
        <authorList>
            <consortium name="Lawrence Berkeley National Laboratory"/>
            <person name="Harder C.B."/>
            <person name="Miyauchi S."/>
            <person name="Viragh M."/>
            <person name="Kuo A."/>
            <person name="Thoen E."/>
            <person name="Andreopoulos B."/>
            <person name="Lu D."/>
            <person name="Skrede I."/>
            <person name="Drula E."/>
            <person name="Henrissat B."/>
            <person name="Morin E."/>
            <person name="Kohler A."/>
            <person name="Barry K."/>
            <person name="LaButti K."/>
            <person name="Morin E."/>
            <person name="Salamov A."/>
            <person name="Lipzen A."/>
            <person name="Mereny Z."/>
            <person name="Hegedus B."/>
            <person name="Baldrian P."/>
            <person name="Stursova M."/>
            <person name="Weitz H."/>
            <person name="Taylor A."/>
            <person name="Grigoriev I.V."/>
            <person name="Nagy L.G."/>
            <person name="Martin F."/>
            <person name="Kauserud H."/>
        </authorList>
    </citation>
    <scope>NUCLEOTIDE SEQUENCE</scope>
    <source>
        <strain evidence="2">9144</strain>
    </source>
</reference>
<feature type="region of interest" description="Disordered" evidence="1">
    <location>
        <begin position="178"/>
        <end position="209"/>
    </location>
</feature>